<dbReference type="GO" id="GO:0017150">
    <property type="term" value="F:tRNA dihydrouridine synthase activity"/>
    <property type="evidence" value="ECO:0007669"/>
    <property type="project" value="InterPro"/>
</dbReference>
<dbReference type="PROSITE" id="PS01136">
    <property type="entry name" value="UPF0034"/>
    <property type="match status" value="1"/>
</dbReference>
<dbReference type="InterPro" id="IPR035587">
    <property type="entry name" value="DUS-like_FMN-bd"/>
</dbReference>
<dbReference type="AlphaFoldDB" id="A0A388KWA7"/>
<feature type="compositionally biased region" description="Polar residues" evidence="6">
    <location>
        <begin position="390"/>
        <end position="406"/>
    </location>
</feature>
<evidence type="ECO:0000256" key="5">
    <source>
        <dbReference type="ARBA" id="ARBA00023002"/>
    </source>
</evidence>
<dbReference type="PANTHER" id="PTHR45936:SF1">
    <property type="entry name" value="TRNA-DIHYDROURIDINE(20) SYNTHASE [NAD(P)+]-LIKE"/>
    <property type="match status" value="1"/>
</dbReference>
<dbReference type="CDD" id="cd02801">
    <property type="entry name" value="DUS_like_FMN"/>
    <property type="match status" value="1"/>
</dbReference>
<evidence type="ECO:0000259" key="7">
    <source>
        <dbReference type="Pfam" id="PF01207"/>
    </source>
</evidence>
<dbReference type="SUPFAM" id="SSF51395">
    <property type="entry name" value="FMN-linked oxidoreductases"/>
    <property type="match status" value="1"/>
</dbReference>
<dbReference type="InterPro" id="IPR013785">
    <property type="entry name" value="Aldolase_TIM"/>
</dbReference>
<dbReference type="InterPro" id="IPR018517">
    <property type="entry name" value="tRNA_hU_synthase_CS"/>
</dbReference>
<dbReference type="OMA" id="GPIRTNS"/>
<keyword evidence="4" id="KW-0819">tRNA processing</keyword>
<evidence type="ECO:0000256" key="6">
    <source>
        <dbReference type="SAM" id="MobiDB-lite"/>
    </source>
</evidence>
<comment type="caution">
    <text evidence="8">The sequence shown here is derived from an EMBL/GenBank/DDBJ whole genome shotgun (WGS) entry which is preliminary data.</text>
</comment>
<dbReference type="GO" id="GO:0005737">
    <property type="term" value="C:cytoplasm"/>
    <property type="evidence" value="ECO:0007669"/>
    <property type="project" value="TreeGrafter"/>
</dbReference>
<dbReference type="OrthoDB" id="10262250at2759"/>
<dbReference type="EMBL" id="BFEA01000201">
    <property type="protein sequence ID" value="GBG74327.1"/>
    <property type="molecule type" value="Genomic_DNA"/>
</dbReference>
<feature type="region of interest" description="Disordered" evidence="6">
    <location>
        <begin position="326"/>
        <end position="421"/>
    </location>
</feature>
<dbReference type="PANTHER" id="PTHR45936">
    <property type="entry name" value="TRNA-DIHYDROURIDINE(20) SYNTHASE [NAD(P)+]-LIKE"/>
    <property type="match status" value="1"/>
</dbReference>
<dbReference type="Proteomes" id="UP000265515">
    <property type="component" value="Unassembled WGS sequence"/>
</dbReference>
<keyword evidence="5" id="KW-0560">Oxidoreductase</keyword>
<evidence type="ECO:0000313" key="8">
    <source>
        <dbReference type="EMBL" id="GBG74327.1"/>
    </source>
</evidence>
<feature type="compositionally biased region" description="Low complexity" evidence="6">
    <location>
        <begin position="362"/>
        <end position="379"/>
    </location>
</feature>
<accession>A0A388KWA7</accession>
<name>A0A388KWA7_CHABU</name>
<evidence type="ECO:0000313" key="9">
    <source>
        <dbReference type="Proteomes" id="UP000265515"/>
    </source>
</evidence>
<evidence type="ECO:0000256" key="2">
    <source>
        <dbReference type="ARBA" id="ARBA00022630"/>
    </source>
</evidence>
<comment type="cofactor">
    <cofactor evidence="1">
        <name>FMN</name>
        <dbReference type="ChEBI" id="CHEBI:58210"/>
    </cofactor>
</comment>
<evidence type="ECO:0000256" key="3">
    <source>
        <dbReference type="ARBA" id="ARBA00022643"/>
    </source>
</evidence>
<dbReference type="Pfam" id="PF01207">
    <property type="entry name" value="Dus"/>
    <property type="match status" value="1"/>
</dbReference>
<dbReference type="InterPro" id="IPR052582">
    <property type="entry name" value="tRNA-DUS-like"/>
</dbReference>
<dbReference type="Gramene" id="GBG74327">
    <property type="protein sequence ID" value="GBG74327"/>
    <property type="gene ID" value="CBR_g18738"/>
</dbReference>
<evidence type="ECO:0000256" key="4">
    <source>
        <dbReference type="ARBA" id="ARBA00022694"/>
    </source>
</evidence>
<dbReference type="GO" id="GO:0050660">
    <property type="term" value="F:flavin adenine dinucleotide binding"/>
    <property type="evidence" value="ECO:0007669"/>
    <property type="project" value="InterPro"/>
</dbReference>
<organism evidence="8 9">
    <name type="scientific">Chara braunii</name>
    <name type="common">Braun's stonewort</name>
    <dbReference type="NCBI Taxonomy" id="69332"/>
    <lineage>
        <taxon>Eukaryota</taxon>
        <taxon>Viridiplantae</taxon>
        <taxon>Streptophyta</taxon>
        <taxon>Charophyceae</taxon>
        <taxon>Charales</taxon>
        <taxon>Characeae</taxon>
        <taxon>Chara</taxon>
    </lineage>
</organism>
<proteinExistence type="predicted"/>
<protein>
    <recommendedName>
        <fullName evidence="7">DUS-like FMN-binding domain-containing protein</fullName>
    </recommendedName>
</protein>
<feature type="compositionally biased region" description="Basic and acidic residues" evidence="6">
    <location>
        <begin position="338"/>
        <end position="360"/>
    </location>
</feature>
<reference evidence="8 9" key="1">
    <citation type="journal article" date="2018" name="Cell">
        <title>The Chara Genome: Secondary Complexity and Implications for Plant Terrestrialization.</title>
        <authorList>
            <person name="Nishiyama T."/>
            <person name="Sakayama H."/>
            <person name="Vries J.D."/>
            <person name="Buschmann H."/>
            <person name="Saint-Marcoux D."/>
            <person name="Ullrich K.K."/>
            <person name="Haas F.B."/>
            <person name="Vanderstraeten L."/>
            <person name="Becker D."/>
            <person name="Lang D."/>
            <person name="Vosolsobe S."/>
            <person name="Rombauts S."/>
            <person name="Wilhelmsson P.K.I."/>
            <person name="Janitza P."/>
            <person name="Kern R."/>
            <person name="Heyl A."/>
            <person name="Rumpler F."/>
            <person name="Villalobos L.I.A.C."/>
            <person name="Clay J.M."/>
            <person name="Skokan R."/>
            <person name="Toyoda A."/>
            <person name="Suzuki Y."/>
            <person name="Kagoshima H."/>
            <person name="Schijlen E."/>
            <person name="Tajeshwar N."/>
            <person name="Catarino B."/>
            <person name="Hetherington A.J."/>
            <person name="Saltykova A."/>
            <person name="Bonnot C."/>
            <person name="Breuninger H."/>
            <person name="Symeonidi A."/>
            <person name="Radhakrishnan G.V."/>
            <person name="Van Nieuwerburgh F."/>
            <person name="Deforce D."/>
            <person name="Chang C."/>
            <person name="Karol K.G."/>
            <person name="Hedrich R."/>
            <person name="Ulvskov P."/>
            <person name="Glockner G."/>
            <person name="Delwiche C.F."/>
            <person name="Petrasek J."/>
            <person name="Van de Peer Y."/>
            <person name="Friml J."/>
            <person name="Beilby M."/>
            <person name="Dolan L."/>
            <person name="Kohara Y."/>
            <person name="Sugano S."/>
            <person name="Fujiyama A."/>
            <person name="Delaux P.-M."/>
            <person name="Quint M."/>
            <person name="TheiBen G."/>
            <person name="Hagemann M."/>
            <person name="Harholt J."/>
            <person name="Dunand C."/>
            <person name="Zachgo S."/>
            <person name="Langdale J."/>
            <person name="Maumus F."/>
            <person name="Straeten D.V.D."/>
            <person name="Gould S.B."/>
            <person name="Rensing S.A."/>
        </authorList>
    </citation>
    <scope>NUCLEOTIDE SEQUENCE [LARGE SCALE GENOMIC DNA]</scope>
    <source>
        <strain evidence="8 9">S276</strain>
    </source>
</reference>
<keyword evidence="9" id="KW-1185">Reference proteome</keyword>
<keyword evidence="3" id="KW-0288">FMN</keyword>
<keyword evidence="2" id="KW-0285">Flavoprotein</keyword>
<dbReference type="STRING" id="69332.A0A388KWA7"/>
<gene>
    <name evidence="8" type="ORF">CBR_g18738</name>
</gene>
<sequence>MGPGLTYKDKKILAPMVRVGTLPMRLLAAEYGADITYAEEIVDHKMLGTARMENDILGTVDFVEKSTGEVVFRTCPAETPHVVFQMGTADPVRALRTAELVCRDVAAVDVNMGCPKQFSISGGMGAALLSKPELVRDILSTLKRNLDLPVTCKIRLLDTYEKTVELARAVERTGVAAVAVHGRRVRDRPRDPAQWDGIAAVASALSIPVIANGDVFEYADFERIKEATGAAAVMVARAAAWNVSIFRPEGPLPIELIKQEYVRKCASTANDVKSTKHTLKEMIMHHSCLEFPEGKALNACRSLQDICKLYKVGELYESDGFWRWNSSSRSSNTSSRRRREENQDQNRDHDQNHDQNRDQDQDQNQDQNQDQSRYQDQNRGVQERVDSELGNEQKSNDGWTPPNQSGADGKQPRADPNWDMLGETFWSSLQLNEAWR</sequence>
<evidence type="ECO:0000256" key="1">
    <source>
        <dbReference type="ARBA" id="ARBA00001917"/>
    </source>
</evidence>
<dbReference type="Gene3D" id="3.20.20.70">
    <property type="entry name" value="Aldolase class I"/>
    <property type="match status" value="1"/>
</dbReference>
<feature type="domain" description="DUS-like FMN-binding" evidence="7">
    <location>
        <begin position="12"/>
        <end position="265"/>
    </location>
</feature>